<dbReference type="RefSeq" id="WP_098038769.1">
    <property type="nucleotide sequence ID" value="NZ_CWGJ01000025.1"/>
</dbReference>
<accession>A0A0H5DRQ9</accession>
<dbReference type="AlphaFoldDB" id="A0A0H5DRQ9"/>
<reference evidence="4" key="1">
    <citation type="submission" date="2015-06" db="EMBL/GenBank/DDBJ databases">
        <authorList>
            <person name="Bertelli C."/>
        </authorList>
    </citation>
    <scope>NUCLEOTIDE SEQUENCE [LARGE SCALE GENOMIC DNA]</scope>
    <source>
        <strain evidence="4">CRIB-30</strain>
    </source>
</reference>
<dbReference type="EMBL" id="CWGJ01000025">
    <property type="protein sequence ID" value="CRX38908.1"/>
    <property type="molecule type" value="Genomic_DNA"/>
</dbReference>
<feature type="region of interest" description="Disordered" evidence="1">
    <location>
        <begin position="68"/>
        <end position="183"/>
    </location>
</feature>
<evidence type="ECO:0000313" key="4">
    <source>
        <dbReference type="Proteomes" id="UP000220251"/>
    </source>
</evidence>
<keyword evidence="2" id="KW-0472">Membrane</keyword>
<feature type="compositionally biased region" description="Basic and acidic residues" evidence="1">
    <location>
        <begin position="92"/>
        <end position="111"/>
    </location>
</feature>
<protein>
    <submittedName>
        <fullName evidence="3">Putative TolA protein</fullName>
    </submittedName>
</protein>
<gene>
    <name evidence="3" type="primary">tolA</name>
    <name evidence="3" type="ORF">ELAC_1580</name>
</gene>
<keyword evidence="4" id="KW-1185">Reference proteome</keyword>
<evidence type="ECO:0000313" key="3">
    <source>
        <dbReference type="EMBL" id="CRX38908.1"/>
    </source>
</evidence>
<dbReference type="Proteomes" id="UP000220251">
    <property type="component" value="Unassembled WGS sequence"/>
</dbReference>
<evidence type="ECO:0000256" key="2">
    <source>
        <dbReference type="SAM" id="Phobius"/>
    </source>
</evidence>
<sequence length="325" mass="36371">MRGKEELRAMIPLKGPVVLRKDTSLIYISVFVILGHLFLGMLTFFNGPEPQPVKKKEKFLVKTVQLKEARSKPSALRRPDTTIAVVDTPSPAKKEEPIKEDPPASRLEEKPALPPQEEFQPPAPPKKTAPKEIKKESKKKAASAKKEPPLKPKPVKKAEPVEVKKVVKPDSSAKKAEEKKRADERLSKCLKEAKEKIAKIERNRDNVNALSANQSAKQVNEAKLIGSLNVDLYDEGSYQLDVDYTDELVYALKRNLKLPEYGKVDIVLQLSSKGSIISFKIERAKSSLNKAYVESHLPKIKFAPFSGSLAKKSEFTFHISLTNDE</sequence>
<keyword evidence="2" id="KW-0812">Transmembrane</keyword>
<dbReference type="OrthoDB" id="22139at2"/>
<proteinExistence type="predicted"/>
<feature type="transmembrane region" description="Helical" evidence="2">
    <location>
        <begin position="24"/>
        <end position="45"/>
    </location>
</feature>
<keyword evidence="2" id="KW-1133">Transmembrane helix</keyword>
<evidence type="ECO:0000256" key="1">
    <source>
        <dbReference type="SAM" id="MobiDB-lite"/>
    </source>
</evidence>
<feature type="compositionally biased region" description="Basic and acidic residues" evidence="1">
    <location>
        <begin position="144"/>
        <end position="183"/>
    </location>
</feature>
<organism evidence="3 4">
    <name type="scientific">Estrella lausannensis</name>
    <dbReference type="NCBI Taxonomy" id="483423"/>
    <lineage>
        <taxon>Bacteria</taxon>
        <taxon>Pseudomonadati</taxon>
        <taxon>Chlamydiota</taxon>
        <taxon>Chlamydiia</taxon>
        <taxon>Parachlamydiales</taxon>
        <taxon>Candidatus Criblamydiaceae</taxon>
        <taxon>Estrella</taxon>
    </lineage>
</organism>
<name>A0A0H5DRQ9_9BACT</name>